<feature type="region of interest" description="Disordered" evidence="3">
    <location>
        <begin position="479"/>
        <end position="498"/>
    </location>
</feature>
<dbReference type="Pfam" id="PF09011">
    <property type="entry name" value="HMG_box_2"/>
    <property type="match status" value="1"/>
</dbReference>
<dbReference type="SUPFAM" id="SSF47095">
    <property type="entry name" value="HMG-box"/>
    <property type="match status" value="2"/>
</dbReference>
<evidence type="ECO:0000256" key="1">
    <source>
        <dbReference type="ARBA" id="ARBA00023125"/>
    </source>
</evidence>
<protein>
    <submittedName>
        <fullName evidence="6">HMG box domain-containing protein</fullName>
    </submittedName>
</protein>
<evidence type="ECO:0000313" key="5">
    <source>
        <dbReference type="Proteomes" id="UP000050741"/>
    </source>
</evidence>
<evidence type="ECO:0000313" key="6">
    <source>
        <dbReference type="WBParaSite" id="GPLIN_000620600"/>
    </source>
</evidence>
<evidence type="ECO:0000256" key="3">
    <source>
        <dbReference type="SAM" id="MobiDB-lite"/>
    </source>
</evidence>
<dbReference type="InterPro" id="IPR009071">
    <property type="entry name" value="HMG_box_dom"/>
</dbReference>
<name>A0A183C014_GLOPA</name>
<feature type="compositionally biased region" description="Basic residues" evidence="3">
    <location>
        <begin position="743"/>
        <end position="755"/>
    </location>
</feature>
<dbReference type="InterPro" id="IPR050342">
    <property type="entry name" value="HMGB"/>
</dbReference>
<dbReference type="SMART" id="SM00398">
    <property type="entry name" value="HMG"/>
    <property type="match status" value="2"/>
</dbReference>
<reference evidence="6" key="2">
    <citation type="submission" date="2016-06" db="UniProtKB">
        <authorList>
            <consortium name="WormBaseParasite"/>
        </authorList>
    </citation>
    <scope>IDENTIFICATION</scope>
</reference>
<feature type="compositionally biased region" description="Basic and acidic residues" evidence="3">
    <location>
        <begin position="282"/>
        <end position="296"/>
    </location>
</feature>
<feature type="DNA-binding region" description="HMG box" evidence="2">
    <location>
        <begin position="630"/>
        <end position="699"/>
    </location>
</feature>
<evidence type="ECO:0000256" key="2">
    <source>
        <dbReference type="PROSITE-ProRule" id="PRU00267"/>
    </source>
</evidence>
<accession>A0A183C014</accession>
<organism evidence="5 6">
    <name type="scientific">Globodera pallida</name>
    <name type="common">Potato cyst nematode worm</name>
    <name type="synonym">Heterodera pallida</name>
    <dbReference type="NCBI Taxonomy" id="36090"/>
    <lineage>
        <taxon>Eukaryota</taxon>
        <taxon>Metazoa</taxon>
        <taxon>Ecdysozoa</taxon>
        <taxon>Nematoda</taxon>
        <taxon>Chromadorea</taxon>
        <taxon>Rhabditida</taxon>
        <taxon>Tylenchina</taxon>
        <taxon>Tylenchomorpha</taxon>
        <taxon>Tylenchoidea</taxon>
        <taxon>Heteroderidae</taxon>
        <taxon>Heteroderinae</taxon>
        <taxon>Globodera</taxon>
    </lineage>
</organism>
<dbReference type="PANTHER" id="PTHR48112">
    <property type="entry name" value="HIGH MOBILITY GROUP PROTEIN DSP1"/>
    <property type="match status" value="1"/>
</dbReference>
<dbReference type="GO" id="GO:0003677">
    <property type="term" value="F:DNA binding"/>
    <property type="evidence" value="ECO:0007669"/>
    <property type="project" value="UniProtKB-UniRule"/>
</dbReference>
<feature type="domain" description="HMG box" evidence="4">
    <location>
        <begin position="630"/>
        <end position="699"/>
    </location>
</feature>
<dbReference type="PROSITE" id="PS50118">
    <property type="entry name" value="HMG_BOX_2"/>
    <property type="match status" value="1"/>
</dbReference>
<dbReference type="GO" id="GO:0006357">
    <property type="term" value="P:regulation of transcription by RNA polymerase II"/>
    <property type="evidence" value="ECO:0007669"/>
    <property type="project" value="TreeGrafter"/>
</dbReference>
<keyword evidence="2" id="KW-0539">Nucleus</keyword>
<dbReference type="Gene3D" id="1.10.30.10">
    <property type="entry name" value="High mobility group box domain"/>
    <property type="match status" value="2"/>
</dbReference>
<feature type="compositionally biased region" description="Polar residues" evidence="3">
    <location>
        <begin position="486"/>
        <end position="498"/>
    </location>
</feature>
<dbReference type="WBParaSite" id="GPLIN_000620600">
    <property type="protein sequence ID" value="GPLIN_000620600"/>
    <property type="gene ID" value="GPLIN_000620600"/>
</dbReference>
<keyword evidence="1 2" id="KW-0238">DNA-binding</keyword>
<reference evidence="5" key="1">
    <citation type="submission" date="2014-05" db="EMBL/GenBank/DDBJ databases">
        <title>The genome and life-stage specific transcriptomes of Globodera pallida elucidate key aspects of plant parasitism by a cyst nematode.</title>
        <authorList>
            <person name="Cotton J.A."/>
            <person name="Lilley C.J."/>
            <person name="Jones L.M."/>
            <person name="Kikuchi T."/>
            <person name="Reid A.J."/>
            <person name="Thorpe P."/>
            <person name="Tsai I.J."/>
            <person name="Beasley H."/>
            <person name="Blok V."/>
            <person name="Cock P.J.A."/>
            <person name="Van den Akker S.E."/>
            <person name="Holroyd N."/>
            <person name="Hunt M."/>
            <person name="Mantelin S."/>
            <person name="Naghra H."/>
            <person name="Pain A."/>
            <person name="Palomares-Rius J.E."/>
            <person name="Zarowiecki M."/>
            <person name="Berriman M."/>
            <person name="Jones J.T."/>
            <person name="Urwin P.E."/>
        </authorList>
    </citation>
    <scope>NUCLEOTIDE SEQUENCE [LARGE SCALE GENOMIC DNA]</scope>
    <source>
        <strain evidence="5">Lindley</strain>
    </source>
</reference>
<sequence length="773" mass="88552">MLVPSYAVPGFHKNPGPLYSRSFSPFMDAENERLKHRRLKKEQAEFWEQLSERHERELKSEAYLQALLEGNKRLKSDQFFQAKEVVRLTATVTEQAEQIQKLQEENQRLREENQRLREENRRLSKENKDVWDDLKNLLDKNDELVSKIEAQGSEIQQQAEKIGQLENKIEAQDTEIQQLREEKKEQAEKIVQLEDRIVELEQIIERLLQDVQQLREQSEGRSVPSPGASSSSGQNQQESTGHEGKSLLEELVESGNPPEQQNNDSVPEPIEFVEVGAEQEQQQDKANEPVQKEENVLPRSSESMILAHIMGQQDGPIEPVREEDINVLPLTADTAPVARGGRFLPLLFCVLRRGHLLQLLIFLILLMFVIQPSPSTMSATPAYMSDTSTATMSSIAFEQQPFDRQAFNDGDSKISDEQMDVEPENVLGVVGGDENEQQQMTVTLEEPENVLGVVGGDENEQQQMTVTLEEPENVLGVVGGDENEQQQDGANGTQDQQQEQLGVNVTNFSTSLEEQSPAPALILARLPSGYNAPKPFARYVKDQLTGQRGVVVSVLVKIVSKNWKSLGEDEKQNYSERAKKIGDELRDNFEKLTDDQKKDLWNKHVEKMNKRRRLQIKRKLHEFYAETNRPKQPLSSYMIFMKERLEKQTEPIKTRDERKKFFGETGQQWGQMTDAEKQPYVAQAQGNIPAYHKEMAEWKQKYANEIQPAFKGERQKKVLEVKAEGSVEKEEWSNVDDEEAIHQGKRRQKRGRKPKKTVEEDYVDNAAPKMTET</sequence>
<feature type="region of interest" description="Disordered" evidence="3">
    <location>
        <begin position="215"/>
        <end position="244"/>
    </location>
</feature>
<feature type="region of interest" description="Disordered" evidence="3">
    <location>
        <begin position="277"/>
        <end position="296"/>
    </location>
</feature>
<dbReference type="Proteomes" id="UP000050741">
    <property type="component" value="Unassembled WGS sequence"/>
</dbReference>
<feature type="compositionally biased region" description="Low complexity" evidence="3">
    <location>
        <begin position="220"/>
        <end position="239"/>
    </location>
</feature>
<keyword evidence="5" id="KW-1185">Reference proteome</keyword>
<proteinExistence type="predicted"/>
<dbReference type="InterPro" id="IPR036910">
    <property type="entry name" value="HMG_box_dom_sf"/>
</dbReference>
<feature type="compositionally biased region" description="Basic and acidic residues" evidence="3">
    <location>
        <begin position="723"/>
        <end position="732"/>
    </location>
</feature>
<feature type="region of interest" description="Disordered" evidence="3">
    <location>
        <begin position="723"/>
        <end position="773"/>
    </location>
</feature>
<dbReference type="GO" id="GO:0005634">
    <property type="term" value="C:nucleus"/>
    <property type="evidence" value="ECO:0007669"/>
    <property type="project" value="UniProtKB-UniRule"/>
</dbReference>
<evidence type="ECO:0000259" key="4">
    <source>
        <dbReference type="PROSITE" id="PS50118"/>
    </source>
</evidence>
<dbReference type="PANTHER" id="PTHR48112:SF22">
    <property type="entry name" value="MITOCHONDRIAL TRANSCRIPTION FACTOR A, ISOFORM B"/>
    <property type="match status" value="1"/>
</dbReference>
<dbReference type="AlphaFoldDB" id="A0A183C014"/>